<feature type="transmembrane region" description="Helical" evidence="9">
    <location>
        <begin position="158"/>
        <end position="178"/>
    </location>
</feature>
<dbReference type="InterPro" id="IPR035906">
    <property type="entry name" value="MetI-like_sf"/>
</dbReference>
<evidence type="ECO:0000256" key="2">
    <source>
        <dbReference type="ARBA" id="ARBA00007069"/>
    </source>
</evidence>
<feature type="domain" description="ABC transmembrane type-1" evidence="10">
    <location>
        <begin position="406"/>
        <end position="613"/>
    </location>
</feature>
<dbReference type="PANTHER" id="PTHR30425:SF1">
    <property type="entry name" value="PHOSPHATE TRANSPORT SYSTEM PERMEASE PROTEIN PSTC"/>
    <property type="match status" value="1"/>
</dbReference>
<feature type="transmembrane region" description="Helical" evidence="9">
    <location>
        <begin position="527"/>
        <end position="547"/>
    </location>
</feature>
<feature type="domain" description="ABC transmembrane type-1" evidence="10">
    <location>
        <begin position="83"/>
        <end position="299"/>
    </location>
</feature>
<keyword evidence="4" id="KW-1003">Cell membrane</keyword>
<gene>
    <name evidence="11" type="primary">pstA</name>
    <name evidence="11" type="ORF">MCGM508_03785</name>
</gene>
<accession>A0A0C3A3U2</accession>
<evidence type="ECO:0000256" key="9">
    <source>
        <dbReference type="SAM" id="Phobius"/>
    </source>
</evidence>
<dbReference type="RefSeq" id="WP_041159857.1">
    <property type="nucleotide sequence ID" value="NZ_JXQB01000001.1"/>
</dbReference>
<feature type="transmembrane region" description="Helical" evidence="9">
    <location>
        <begin position="476"/>
        <end position="494"/>
    </location>
</feature>
<evidence type="ECO:0000256" key="1">
    <source>
        <dbReference type="ARBA" id="ARBA00004651"/>
    </source>
</evidence>
<comment type="subcellular location">
    <subcellularLocation>
        <location evidence="1">Cell membrane</location>
        <topology evidence="1">Multi-pass membrane protein</topology>
    </subcellularLocation>
</comment>
<dbReference type="SUPFAM" id="SSF161098">
    <property type="entry name" value="MetI-like"/>
    <property type="match status" value="2"/>
</dbReference>
<protein>
    <submittedName>
        <fullName evidence="11">Phosphate ABC transporter permease protein</fullName>
    </submittedName>
</protein>
<dbReference type="CDD" id="cd06261">
    <property type="entry name" value="TM_PBP2"/>
    <property type="match status" value="2"/>
</dbReference>
<keyword evidence="5" id="KW-0592">Phosphate transport</keyword>
<dbReference type="PANTHER" id="PTHR30425">
    <property type="entry name" value="PHOSPHATE TRANSPORT SYSTEM PERMEASE PROTEIN PST"/>
    <property type="match status" value="1"/>
</dbReference>
<proteinExistence type="inferred from homology"/>
<feature type="transmembrane region" description="Helical" evidence="9">
    <location>
        <begin position="280"/>
        <end position="302"/>
    </location>
</feature>
<keyword evidence="7 9" id="KW-1133">Transmembrane helix</keyword>
<keyword evidence="8 9" id="KW-0472">Membrane</keyword>
<evidence type="ECO:0000256" key="7">
    <source>
        <dbReference type="ARBA" id="ARBA00022989"/>
    </source>
</evidence>
<dbReference type="Gene3D" id="1.10.3720.10">
    <property type="entry name" value="MetI-like"/>
    <property type="match status" value="2"/>
</dbReference>
<dbReference type="Pfam" id="PF00528">
    <property type="entry name" value="BPD_transp_1"/>
    <property type="match status" value="2"/>
</dbReference>
<dbReference type="GO" id="GO:0005886">
    <property type="term" value="C:plasma membrane"/>
    <property type="evidence" value="ECO:0007669"/>
    <property type="project" value="UniProtKB-SubCell"/>
</dbReference>
<feature type="transmembrane region" description="Helical" evidence="9">
    <location>
        <begin position="402"/>
        <end position="432"/>
    </location>
</feature>
<name>A0A0C3A3U2_MYCCA</name>
<reference evidence="11 12" key="1">
    <citation type="submission" date="2015-01" db="EMBL/GenBank/DDBJ databases">
        <title>Draft Genome Sequence of Mycoplasma capricolum subsp. capricolum str. GM508D.</title>
        <authorList>
            <person name="Calcutt M.J."/>
            <person name="Foecking M.F."/>
        </authorList>
    </citation>
    <scope>NUCLEOTIDE SEQUENCE [LARGE SCALE GENOMIC DNA]</scope>
    <source>
        <strain evidence="11 12">GM508D</strain>
    </source>
</reference>
<dbReference type="PROSITE" id="PS50928">
    <property type="entry name" value="ABC_TM1"/>
    <property type="match status" value="2"/>
</dbReference>
<feature type="transmembrane region" description="Helical" evidence="9">
    <location>
        <begin position="77"/>
        <end position="107"/>
    </location>
</feature>
<feature type="transmembrane region" description="Helical" evidence="9">
    <location>
        <begin position="594"/>
        <end position="612"/>
    </location>
</feature>
<evidence type="ECO:0000313" key="12">
    <source>
        <dbReference type="Proteomes" id="UP000031975"/>
    </source>
</evidence>
<evidence type="ECO:0000256" key="5">
    <source>
        <dbReference type="ARBA" id="ARBA00022592"/>
    </source>
</evidence>
<feature type="transmembrane region" description="Helical" evidence="9">
    <location>
        <begin position="119"/>
        <end position="138"/>
    </location>
</feature>
<feature type="transmembrane region" description="Helical" evidence="9">
    <location>
        <begin position="215"/>
        <end position="237"/>
    </location>
</feature>
<dbReference type="InterPro" id="IPR051124">
    <property type="entry name" value="Phosphate_Transport_Permease"/>
</dbReference>
<feature type="transmembrane region" description="Helical" evidence="9">
    <location>
        <begin position="21"/>
        <end position="50"/>
    </location>
</feature>
<dbReference type="NCBIfam" id="TIGR00974">
    <property type="entry name" value="3a0107s02c"/>
    <property type="match status" value="1"/>
</dbReference>
<evidence type="ECO:0000313" key="11">
    <source>
        <dbReference type="EMBL" id="KIM14161.1"/>
    </source>
</evidence>
<dbReference type="AlphaFoldDB" id="A0A0C3A3U2"/>
<dbReference type="NCBIfam" id="TIGR02138">
    <property type="entry name" value="phosphate_pstC"/>
    <property type="match status" value="1"/>
</dbReference>
<evidence type="ECO:0000259" key="10">
    <source>
        <dbReference type="PROSITE" id="PS50928"/>
    </source>
</evidence>
<dbReference type="Proteomes" id="UP000031975">
    <property type="component" value="Unassembled WGS sequence"/>
</dbReference>
<dbReference type="InterPro" id="IPR011864">
    <property type="entry name" value="Phosphate_PstC"/>
</dbReference>
<evidence type="ECO:0000256" key="8">
    <source>
        <dbReference type="ARBA" id="ARBA00023136"/>
    </source>
</evidence>
<evidence type="ECO:0000256" key="6">
    <source>
        <dbReference type="ARBA" id="ARBA00022692"/>
    </source>
</evidence>
<evidence type="ECO:0000256" key="3">
    <source>
        <dbReference type="ARBA" id="ARBA00022448"/>
    </source>
</evidence>
<organism evidence="11 12">
    <name type="scientific">Mycoplasma capricolum subsp. capricolum</name>
    <dbReference type="NCBI Taxonomy" id="40479"/>
    <lineage>
        <taxon>Bacteria</taxon>
        <taxon>Bacillati</taxon>
        <taxon>Mycoplasmatota</taxon>
        <taxon>Mollicutes</taxon>
        <taxon>Mycoplasmataceae</taxon>
        <taxon>Mycoplasma</taxon>
    </lineage>
</organism>
<feature type="transmembrane region" description="Helical" evidence="9">
    <location>
        <begin position="444"/>
        <end position="470"/>
    </location>
</feature>
<dbReference type="GO" id="GO:0035435">
    <property type="term" value="P:phosphate ion transmembrane transport"/>
    <property type="evidence" value="ECO:0007669"/>
    <property type="project" value="InterPro"/>
</dbReference>
<evidence type="ECO:0000256" key="4">
    <source>
        <dbReference type="ARBA" id="ARBA00022475"/>
    </source>
</evidence>
<keyword evidence="3" id="KW-0813">Transport</keyword>
<comment type="similarity">
    <text evidence="2">Belongs to the binding-protein-dependent transport system permease family. CysTW subfamily.</text>
</comment>
<feature type="transmembrane region" description="Helical" evidence="9">
    <location>
        <begin position="352"/>
        <end position="377"/>
    </location>
</feature>
<dbReference type="InterPro" id="IPR000515">
    <property type="entry name" value="MetI-like"/>
</dbReference>
<dbReference type="InterPro" id="IPR005672">
    <property type="entry name" value="Phosphate_PstA"/>
</dbReference>
<comment type="caution">
    <text evidence="11">The sequence shown here is derived from an EMBL/GenBank/DDBJ whole genome shotgun (WGS) entry which is preliminary data.</text>
</comment>
<sequence>MLFKKITNNIEFKAVRQKKEASFVCLKSIIIALTIFVVLALVILLGFVMIKTNVLFNKQSFFDFVFGKNWSPDSKQFGILTITLMTLILIFISMLIAVPLTIFTSFFISEYLTLKSQKVTITIIKLLAGIPSVVFGLFAREQIGALFKLIGASSNDNLMVASLTMAFMAIPIMISLSYDAIKSVPFIYRDASLALGISKEKTTFNIIRKSATPKIISAVILGMARVIGETMAIMMIAGNSTAWFDTNNGVSGFLFSSIRTLSSTIGLEMLENSSSLHESALYAIGMFLFILVFIINLLILFVSNKNSISQKIHLVLFKNKKTHKIKHIKLYQRQTLDQIITNRAENKLFRKIYSTIMLVLMWLSISFVIMFTFWIVFTTTFNGLSGLKYSEAFLTIEGEDGIFAAILTTLLLILCTLLFAIPLALACAIYLSEFANKNSWLAKFFRFLLNLAASTPSIIFGIFGLSVFIIYLKLPFSIFSASFTMTIVVLPMLIKNFEDALTSVPLSYREAAIALGLSKTKTLFKIVLPNALQAIITGTILAMARIIGESAPIYLTLGTAIKYPDKGFLSSGSTLTTGIYKIASESAPGQGNDIAWLMSLITIIFVLTLNLSSSKLSLLLIRTNKKVKFEFKQIYKNFINKKFYKTQFVLFKSNLKQFFKSLKRYLNIKILFKEIKKTIKYKKEYKKLKKRDNNYE</sequence>
<keyword evidence="6 9" id="KW-0812">Transmembrane</keyword>
<dbReference type="EMBL" id="JXQB01000001">
    <property type="protein sequence ID" value="KIM14161.1"/>
    <property type="molecule type" value="Genomic_DNA"/>
</dbReference>
<dbReference type="GO" id="GO:0005315">
    <property type="term" value="F:phosphate transmembrane transporter activity"/>
    <property type="evidence" value="ECO:0007669"/>
    <property type="project" value="InterPro"/>
</dbReference>